<accession>A0AAU8DMN8</accession>
<dbReference type="EMBL" id="CP159218">
    <property type="protein sequence ID" value="XCG63541.1"/>
    <property type="molecule type" value="Genomic_DNA"/>
</dbReference>
<dbReference type="GO" id="GO:0035556">
    <property type="term" value="P:intracellular signal transduction"/>
    <property type="evidence" value="ECO:0007669"/>
    <property type="project" value="InterPro"/>
</dbReference>
<dbReference type="RefSeq" id="WP_353649156.1">
    <property type="nucleotide sequence ID" value="NZ_CP159218.1"/>
</dbReference>
<evidence type="ECO:0000259" key="2">
    <source>
        <dbReference type="PROSITE" id="PS50008"/>
    </source>
</evidence>
<dbReference type="InterPro" id="IPR029058">
    <property type="entry name" value="AB_hydrolase_fold"/>
</dbReference>
<dbReference type="AlphaFoldDB" id="A0AAU8DMN8"/>
<reference evidence="3" key="1">
    <citation type="submission" date="2024-05" db="EMBL/GenBank/DDBJ databases">
        <authorList>
            <person name="Cai S.Y."/>
            <person name="Jin L.M."/>
            <person name="Li H.R."/>
        </authorList>
    </citation>
    <scope>NUCLEOTIDE SEQUENCE</scope>
    <source>
        <strain evidence="3">A5-74</strain>
    </source>
</reference>
<evidence type="ECO:0000313" key="3">
    <source>
        <dbReference type="EMBL" id="XCG63541.1"/>
    </source>
</evidence>
<feature type="domain" description="PI-PLC Y-box" evidence="2">
    <location>
        <begin position="166"/>
        <end position="268"/>
    </location>
</feature>
<dbReference type="GO" id="GO:0006629">
    <property type="term" value="P:lipid metabolic process"/>
    <property type="evidence" value="ECO:0007669"/>
    <property type="project" value="InterPro"/>
</dbReference>
<dbReference type="PROSITE" id="PS50008">
    <property type="entry name" value="PIPLC_Y_DOMAIN"/>
    <property type="match status" value="1"/>
</dbReference>
<organism evidence="3">
    <name type="scientific">Nakamurella sp. A5-74</name>
    <dbReference type="NCBI Taxonomy" id="3158264"/>
    <lineage>
        <taxon>Bacteria</taxon>
        <taxon>Bacillati</taxon>
        <taxon>Actinomycetota</taxon>
        <taxon>Actinomycetes</taxon>
        <taxon>Nakamurellales</taxon>
        <taxon>Nakamurellaceae</taxon>
        <taxon>Nakamurella</taxon>
    </lineage>
</organism>
<protein>
    <submittedName>
        <fullName evidence="3">Alpha/beta hydrolase-fold protein</fullName>
    </submittedName>
</protein>
<dbReference type="InterPro" id="IPR000801">
    <property type="entry name" value="Esterase-like"/>
</dbReference>
<name>A0AAU8DMN8_9ACTN</name>
<sequence length="273" mass="30080">MTEPNDAAAEPGIPRNYPHGPDSSRRDGVPRGRIEGFAWNDSAVFPGTTRIVQVYIPAQYSGGELAALMVFQDGQMYLDPDLEMRAGIVFDNLIHDGSMPTTIGVFVDPGQLGNRNAEYDPADDRYAEFLITEIIPAVRDQLGLNITEDPDLRAICGGSSGGNCAFTVAWQRPDRFGLVLGFVSSFAQIPGGNPYPELIRRTSPKPLRVFLQANRWDLNFDHSDLNWYSNNLLVAAALAENGYDHRIELGDGAHNANHGGVILPDALRWLWRT</sequence>
<feature type="region of interest" description="Disordered" evidence="1">
    <location>
        <begin position="1"/>
        <end position="31"/>
    </location>
</feature>
<dbReference type="InterPro" id="IPR001711">
    <property type="entry name" value="PLipase_C_Pinositol-sp_Y"/>
</dbReference>
<dbReference type="GO" id="GO:0004435">
    <property type="term" value="F:phosphatidylinositol-4,5-bisphosphate phospholipase C activity"/>
    <property type="evidence" value="ECO:0007669"/>
    <property type="project" value="InterPro"/>
</dbReference>
<gene>
    <name evidence="3" type="ORF">ABLG96_20490</name>
</gene>
<keyword evidence="3" id="KW-0378">Hydrolase</keyword>
<dbReference type="InterPro" id="IPR050583">
    <property type="entry name" value="Mycobacterial_A85_antigen"/>
</dbReference>
<dbReference type="Pfam" id="PF00756">
    <property type="entry name" value="Esterase"/>
    <property type="match status" value="1"/>
</dbReference>
<evidence type="ECO:0000256" key="1">
    <source>
        <dbReference type="SAM" id="MobiDB-lite"/>
    </source>
</evidence>
<proteinExistence type="predicted"/>
<dbReference type="Gene3D" id="3.40.50.1820">
    <property type="entry name" value="alpha/beta hydrolase"/>
    <property type="match status" value="1"/>
</dbReference>
<dbReference type="PANTHER" id="PTHR48098:SF3">
    <property type="entry name" value="IRON(III) ENTEROBACTIN ESTERASE"/>
    <property type="match status" value="1"/>
</dbReference>
<dbReference type="SUPFAM" id="SSF53474">
    <property type="entry name" value="alpha/beta-Hydrolases"/>
    <property type="match status" value="1"/>
</dbReference>
<feature type="compositionally biased region" description="Basic and acidic residues" evidence="1">
    <location>
        <begin position="22"/>
        <end position="31"/>
    </location>
</feature>
<dbReference type="PANTHER" id="PTHR48098">
    <property type="entry name" value="ENTEROCHELIN ESTERASE-RELATED"/>
    <property type="match status" value="1"/>
</dbReference>